<dbReference type="AlphaFoldDB" id="A0A553HNR3"/>
<name>A0A553HNR3_9PEZI</name>
<comment type="caution">
    <text evidence="1">The sequence shown here is derived from an EMBL/GenBank/DDBJ whole genome shotgun (WGS) entry which is preliminary data.</text>
</comment>
<dbReference type="EMBL" id="VFLP01000065">
    <property type="protein sequence ID" value="TRX89611.1"/>
    <property type="molecule type" value="Genomic_DNA"/>
</dbReference>
<dbReference type="PANTHER" id="PTHR35332:SF2">
    <property type="entry name" value="REGULATION OF ENOLASE PROTEIN 1"/>
    <property type="match status" value="1"/>
</dbReference>
<evidence type="ECO:0000313" key="2">
    <source>
        <dbReference type="Proteomes" id="UP000319160"/>
    </source>
</evidence>
<dbReference type="Pfam" id="PF07081">
    <property type="entry name" value="DUF1349"/>
    <property type="match status" value="1"/>
</dbReference>
<dbReference type="Proteomes" id="UP000319160">
    <property type="component" value="Unassembled WGS sequence"/>
</dbReference>
<dbReference type="Gene3D" id="2.60.120.200">
    <property type="match status" value="1"/>
</dbReference>
<dbReference type="InterPro" id="IPR009784">
    <property type="entry name" value="DUF1349"/>
</dbReference>
<keyword evidence="2" id="KW-1185">Reference proteome</keyword>
<reference evidence="2" key="1">
    <citation type="submission" date="2019-06" db="EMBL/GenBank/DDBJ databases">
        <title>Draft genome sequence of the griseofulvin-producing fungus Xylaria cubensis strain G536.</title>
        <authorList>
            <person name="Mead M.E."/>
            <person name="Raja H.A."/>
            <person name="Steenwyk J.L."/>
            <person name="Knowles S.L."/>
            <person name="Oberlies N.H."/>
            <person name="Rokas A."/>
        </authorList>
    </citation>
    <scope>NUCLEOTIDE SEQUENCE [LARGE SCALE GENOMIC DNA]</scope>
    <source>
        <strain evidence="2">G536</strain>
    </source>
</reference>
<dbReference type="STRING" id="2512241.A0A553HNR3"/>
<accession>A0A553HNR3</accession>
<sequence>MGNSTSPFTLEANPGTDIWRKPPTTNVWSAPITRTTSGLLKNFRSARVTFWAPWTERYDQAGMVFVPRRASSSPPTGTEAPEKWLKTGIEYYLGEPQLSTVGCDRWADWNIGPLTKPVDPERGVTLEARRESDELGKSVWIYRLILDESTGEEIERIALREVTWILADEDEDDGKGWVLDISPLIARPEKNATAPLCADFKDFTVASTKFKGLNPNISIDMYFMAPLSNDRLRQHPKASLLFAKRTPSVDDLKQIIGCSAFVGLDTEYGLDKGNYSLHQVGFAYMATISADIDSSRDTFEHFATRQKILSTTFDITPKESDNCHRPLRRPQRFGNDRALTHDQLDESLGNLMQNYKSRATADGKDNLVLVLFEYPAEWAFLVQFPSILPYFSKWLDVRDLAHELAPKGKTPGLCDMLKCFGYSSCDVRPRIDTSAGSGNAHNAGNDAVLTLAALENLLVPSNQIKLQLKQTCHLIASSFESPDLSRLPFTASIEIPDGNPLPKALRSAAKIAQVYLNHYFPIRTGVRRLPLTERDQPKQVRKVISAWIAFKTLDDLNRFIHQNQHTIINGRVLKIISLYNPNSNEDRLSNARRETVRQERASRRIAAETFDLGYLFITW</sequence>
<dbReference type="PANTHER" id="PTHR35332">
    <property type="entry name" value="REGULATION OF ENOLASE PROTEIN 1"/>
    <property type="match status" value="1"/>
</dbReference>
<organism evidence="1 2">
    <name type="scientific">Xylaria flabelliformis</name>
    <dbReference type="NCBI Taxonomy" id="2512241"/>
    <lineage>
        <taxon>Eukaryota</taxon>
        <taxon>Fungi</taxon>
        <taxon>Dikarya</taxon>
        <taxon>Ascomycota</taxon>
        <taxon>Pezizomycotina</taxon>
        <taxon>Sordariomycetes</taxon>
        <taxon>Xylariomycetidae</taxon>
        <taxon>Xylariales</taxon>
        <taxon>Xylariaceae</taxon>
        <taxon>Xylaria</taxon>
    </lineage>
</organism>
<proteinExistence type="predicted"/>
<dbReference type="OrthoDB" id="4669781at2759"/>
<gene>
    <name evidence="1" type="ORF">FHL15_009520</name>
</gene>
<protein>
    <submittedName>
        <fullName evidence="1">Uncharacterized protein</fullName>
    </submittedName>
</protein>
<evidence type="ECO:0000313" key="1">
    <source>
        <dbReference type="EMBL" id="TRX89611.1"/>
    </source>
</evidence>